<proteinExistence type="predicted"/>
<evidence type="ECO:0000313" key="2">
    <source>
        <dbReference type="Proteomes" id="UP000036987"/>
    </source>
</evidence>
<gene>
    <name evidence="1" type="ORF">ZOSMA_36G00670</name>
</gene>
<comment type="caution">
    <text evidence="1">The sequence shown here is derived from an EMBL/GenBank/DDBJ whole genome shotgun (WGS) entry which is preliminary data.</text>
</comment>
<protein>
    <recommendedName>
        <fullName evidence="3">C2 domain-containing protein</fullName>
    </recommendedName>
</protein>
<keyword evidence="2" id="KW-1185">Reference proteome</keyword>
<dbReference type="AlphaFoldDB" id="A0A0K9P8I1"/>
<dbReference type="Proteomes" id="UP000036987">
    <property type="component" value="Unassembled WGS sequence"/>
</dbReference>
<name>A0A0K9P8I1_ZOSMR</name>
<sequence length="233" mass="26394">MAQLSLSHISCRNLQTSYLNRFMNPSFFVSIAIIDRDGSKRQQEKMTDKVTAVNGDLLAWENEVMEFQLSGEKDDVYEMFYLEFKFFCCYGGLSLTDTMLGITIVPIMDLLNKRRESLSYQINSSSSTASNALFFGTLSFLLNVTPTSTPPTNLGMSYETPWTIGNNQDGYFDPQLQANVGSNHYGYYNPIYPPPIPILTPLPMSTHPQSQVNTQFYNAGDYYYPPVPPQFPQ</sequence>
<organism evidence="1 2">
    <name type="scientific">Zostera marina</name>
    <name type="common">Eelgrass</name>
    <dbReference type="NCBI Taxonomy" id="29655"/>
    <lineage>
        <taxon>Eukaryota</taxon>
        <taxon>Viridiplantae</taxon>
        <taxon>Streptophyta</taxon>
        <taxon>Embryophyta</taxon>
        <taxon>Tracheophyta</taxon>
        <taxon>Spermatophyta</taxon>
        <taxon>Magnoliopsida</taxon>
        <taxon>Liliopsida</taxon>
        <taxon>Zosteraceae</taxon>
        <taxon>Zostera</taxon>
    </lineage>
</organism>
<evidence type="ECO:0000313" key="1">
    <source>
        <dbReference type="EMBL" id="KMZ64460.1"/>
    </source>
</evidence>
<reference evidence="2" key="1">
    <citation type="journal article" date="2016" name="Nature">
        <title>The genome of the seagrass Zostera marina reveals angiosperm adaptation to the sea.</title>
        <authorList>
            <person name="Olsen J.L."/>
            <person name="Rouze P."/>
            <person name="Verhelst B."/>
            <person name="Lin Y.-C."/>
            <person name="Bayer T."/>
            <person name="Collen J."/>
            <person name="Dattolo E."/>
            <person name="De Paoli E."/>
            <person name="Dittami S."/>
            <person name="Maumus F."/>
            <person name="Michel G."/>
            <person name="Kersting A."/>
            <person name="Lauritano C."/>
            <person name="Lohaus R."/>
            <person name="Toepel M."/>
            <person name="Tonon T."/>
            <person name="Vanneste K."/>
            <person name="Amirebrahimi M."/>
            <person name="Brakel J."/>
            <person name="Bostroem C."/>
            <person name="Chovatia M."/>
            <person name="Grimwood J."/>
            <person name="Jenkins J.W."/>
            <person name="Jueterbock A."/>
            <person name="Mraz A."/>
            <person name="Stam W.T."/>
            <person name="Tice H."/>
            <person name="Bornberg-Bauer E."/>
            <person name="Green P.J."/>
            <person name="Pearson G.A."/>
            <person name="Procaccini G."/>
            <person name="Duarte C.M."/>
            <person name="Schmutz J."/>
            <person name="Reusch T.B.H."/>
            <person name="Van de Peer Y."/>
        </authorList>
    </citation>
    <scope>NUCLEOTIDE SEQUENCE [LARGE SCALE GENOMIC DNA]</scope>
    <source>
        <strain evidence="2">cv. Finnish</strain>
    </source>
</reference>
<accession>A0A0K9P8I1</accession>
<evidence type="ECO:0008006" key="3">
    <source>
        <dbReference type="Google" id="ProtNLM"/>
    </source>
</evidence>
<dbReference type="EMBL" id="LFYR01001151">
    <property type="protein sequence ID" value="KMZ64460.1"/>
    <property type="molecule type" value="Genomic_DNA"/>
</dbReference>